<sequence length="116" mass="12754">MLFITPKTLEDAKNIIEGIMTKAPEGKLARTQEALDNFNTMCDVIGGFFKGCSEVIKFIGMSIKDPSFLIDKIQCIAPDIVLIVLAILIVLRFLGFKDTTKYIVLAFVIAAIIATL</sequence>
<gene>
    <name evidence="2" type="ORF">D4A35_03150</name>
</gene>
<dbReference type="Proteomes" id="UP000326961">
    <property type="component" value="Chromosome"/>
</dbReference>
<dbReference type="RefSeq" id="WP_150885843.1">
    <property type="nucleotide sequence ID" value="NZ_CP032452.1"/>
</dbReference>
<evidence type="ECO:0000256" key="1">
    <source>
        <dbReference type="SAM" id="Phobius"/>
    </source>
</evidence>
<reference evidence="2 3" key="1">
    <citation type="submission" date="2018-09" db="EMBL/GenBank/DDBJ databases">
        <title>A clostridial neurotoxin that targets Anopheles mosquitoes.</title>
        <authorList>
            <person name="Contreras E."/>
            <person name="Masuyer G."/>
            <person name="Qureshi N."/>
            <person name="Chawla S."/>
            <person name="Lim H.L."/>
            <person name="Chen J."/>
            <person name="Stenmark P."/>
            <person name="Gill S."/>
        </authorList>
    </citation>
    <scope>NUCLEOTIDE SEQUENCE [LARGE SCALE GENOMIC DNA]</scope>
    <source>
        <strain evidence="2 3">Cbm</strain>
    </source>
</reference>
<keyword evidence="1" id="KW-0472">Membrane</keyword>
<organism evidence="2 3">
    <name type="scientific">Paraclostridium bifermentans</name>
    <name type="common">Clostridium bifermentans</name>
    <dbReference type="NCBI Taxonomy" id="1490"/>
    <lineage>
        <taxon>Bacteria</taxon>
        <taxon>Bacillati</taxon>
        <taxon>Bacillota</taxon>
        <taxon>Clostridia</taxon>
        <taxon>Peptostreptococcales</taxon>
        <taxon>Peptostreptococcaceae</taxon>
        <taxon>Paraclostridium</taxon>
    </lineage>
</organism>
<evidence type="ECO:0000313" key="3">
    <source>
        <dbReference type="Proteomes" id="UP000326961"/>
    </source>
</evidence>
<dbReference type="AlphaFoldDB" id="A0A5P3XAN9"/>
<proteinExistence type="predicted"/>
<dbReference type="EMBL" id="CP032452">
    <property type="protein sequence ID" value="QEZ67979.1"/>
    <property type="molecule type" value="Genomic_DNA"/>
</dbReference>
<protein>
    <submittedName>
        <fullName evidence="2">Uncharacterized protein</fullName>
    </submittedName>
</protein>
<name>A0A5P3XAN9_PARBF</name>
<feature type="transmembrane region" description="Helical" evidence="1">
    <location>
        <begin position="73"/>
        <end position="93"/>
    </location>
</feature>
<keyword evidence="1" id="KW-0812">Transmembrane</keyword>
<keyword evidence="1" id="KW-1133">Transmembrane helix</keyword>
<accession>A0A5P3XAN9</accession>
<evidence type="ECO:0000313" key="2">
    <source>
        <dbReference type="EMBL" id="QEZ67979.1"/>
    </source>
</evidence>